<protein>
    <submittedName>
        <fullName evidence="7">Uncharacterized protein</fullName>
    </submittedName>
</protein>
<dbReference type="GO" id="GO:0005694">
    <property type="term" value="C:chromosome"/>
    <property type="evidence" value="ECO:0007669"/>
    <property type="project" value="UniProtKB-SubCell"/>
</dbReference>
<dbReference type="PANTHER" id="PTHR46267">
    <property type="entry name" value="SINGLE MYB HISTONE 4"/>
    <property type="match status" value="1"/>
</dbReference>
<dbReference type="GO" id="GO:0005634">
    <property type="term" value="C:nucleus"/>
    <property type="evidence" value="ECO:0007669"/>
    <property type="project" value="UniProtKB-SubCell"/>
</dbReference>
<evidence type="ECO:0000256" key="5">
    <source>
        <dbReference type="ARBA" id="ARBA00023242"/>
    </source>
</evidence>
<evidence type="ECO:0000256" key="4">
    <source>
        <dbReference type="ARBA" id="ARBA00023125"/>
    </source>
</evidence>
<evidence type="ECO:0000256" key="2">
    <source>
        <dbReference type="ARBA" id="ARBA00004286"/>
    </source>
</evidence>
<evidence type="ECO:0000313" key="7">
    <source>
        <dbReference type="EMBL" id="KAF2552575.1"/>
    </source>
</evidence>
<keyword evidence="3" id="KW-0158">Chromosome</keyword>
<feature type="coiled-coil region" evidence="6">
    <location>
        <begin position="208"/>
        <end position="237"/>
    </location>
</feature>
<gene>
    <name evidence="7" type="ORF">F2Q68_00036904</name>
</gene>
<evidence type="ECO:0000256" key="1">
    <source>
        <dbReference type="ARBA" id="ARBA00004123"/>
    </source>
</evidence>
<dbReference type="GO" id="GO:0003691">
    <property type="term" value="F:double-stranded telomeric DNA binding"/>
    <property type="evidence" value="ECO:0007669"/>
    <property type="project" value="InterPro"/>
</dbReference>
<sequence length="252" mass="27612">MTIPMATTPVLNMKTTTRRRRLDLEADYGRTLPEFCSRFEVTDNGALRLLHHVSLRSLRCSATETMAILAATILVPSTTTTAEWNSLFEDKWRNISVAATCGSRKKAKQGDDGGQQIIPASAPLALSYEPPQDLFTSVDNMILEAITNFTGPLGPDRNSILLYAEVKANMPMYMEPLVTSRLEHLINIETVVKIEHRYSVSQGYAAAKAIAEAELALAEAEVAAREADNAEAKAEAARIFAKVAMKALKATR</sequence>
<evidence type="ECO:0000256" key="6">
    <source>
        <dbReference type="SAM" id="Coils"/>
    </source>
</evidence>
<dbReference type="EMBL" id="QGKW02001988">
    <property type="protein sequence ID" value="KAF2552575.1"/>
    <property type="molecule type" value="Genomic_DNA"/>
</dbReference>
<evidence type="ECO:0000313" key="8">
    <source>
        <dbReference type="Proteomes" id="UP000712281"/>
    </source>
</evidence>
<dbReference type="Proteomes" id="UP000712281">
    <property type="component" value="Unassembled WGS sequence"/>
</dbReference>
<evidence type="ECO:0000256" key="3">
    <source>
        <dbReference type="ARBA" id="ARBA00022454"/>
    </source>
</evidence>
<proteinExistence type="predicted"/>
<organism evidence="7 8">
    <name type="scientific">Brassica cretica</name>
    <name type="common">Mustard</name>
    <dbReference type="NCBI Taxonomy" id="69181"/>
    <lineage>
        <taxon>Eukaryota</taxon>
        <taxon>Viridiplantae</taxon>
        <taxon>Streptophyta</taxon>
        <taxon>Embryophyta</taxon>
        <taxon>Tracheophyta</taxon>
        <taxon>Spermatophyta</taxon>
        <taxon>Magnoliopsida</taxon>
        <taxon>eudicotyledons</taxon>
        <taxon>Gunneridae</taxon>
        <taxon>Pentapetalae</taxon>
        <taxon>rosids</taxon>
        <taxon>malvids</taxon>
        <taxon>Brassicales</taxon>
        <taxon>Brassicaceae</taxon>
        <taxon>Brassiceae</taxon>
        <taxon>Brassica</taxon>
    </lineage>
</organism>
<dbReference type="InterPro" id="IPR044597">
    <property type="entry name" value="SMH1-6"/>
</dbReference>
<keyword evidence="6" id="KW-0175">Coiled coil</keyword>
<name>A0A8S9H1Z2_BRACR</name>
<keyword evidence="5" id="KW-0539">Nucleus</keyword>
<keyword evidence="4" id="KW-0238">DNA-binding</keyword>
<reference evidence="7" key="1">
    <citation type="submission" date="2019-12" db="EMBL/GenBank/DDBJ databases">
        <title>Genome sequencing and annotation of Brassica cretica.</title>
        <authorList>
            <person name="Studholme D.J."/>
            <person name="Sarris P.F."/>
        </authorList>
    </citation>
    <scope>NUCLEOTIDE SEQUENCE</scope>
    <source>
        <strain evidence="7">PFS-001/15</strain>
        <tissue evidence="7">Leaf</tissue>
    </source>
</reference>
<accession>A0A8S9H1Z2</accession>
<comment type="caution">
    <text evidence="7">The sequence shown here is derived from an EMBL/GenBank/DDBJ whole genome shotgun (WGS) entry which is preliminary data.</text>
</comment>
<dbReference type="PANTHER" id="PTHR46267:SF14">
    <property type="entry name" value="(RAPE) HYPOTHETICAL PROTEIN"/>
    <property type="match status" value="1"/>
</dbReference>
<dbReference type="AlphaFoldDB" id="A0A8S9H1Z2"/>
<comment type="subcellular location">
    <subcellularLocation>
        <location evidence="2">Chromosome</location>
    </subcellularLocation>
    <subcellularLocation>
        <location evidence="1">Nucleus</location>
    </subcellularLocation>
</comment>